<dbReference type="EMBL" id="CAJHNJ030000121">
    <property type="protein sequence ID" value="CAG9135994.1"/>
    <property type="molecule type" value="Genomic_DNA"/>
</dbReference>
<keyword evidence="2" id="KW-1133">Transmembrane helix</keyword>
<dbReference type="GO" id="GO:0098826">
    <property type="term" value="C:endoplasmic reticulum tubular network membrane"/>
    <property type="evidence" value="ECO:0007669"/>
    <property type="project" value="UniProtKB-UniRule"/>
</dbReference>
<reference evidence="6" key="1">
    <citation type="submission" date="2020-11" db="EMBL/GenBank/DDBJ databases">
        <authorList>
            <person name="Whiteford S."/>
        </authorList>
    </citation>
    <scope>NUCLEOTIDE SEQUENCE</scope>
</reference>
<dbReference type="GO" id="GO:0071788">
    <property type="term" value="P:endoplasmic reticulum tubular network maintenance"/>
    <property type="evidence" value="ECO:0007669"/>
    <property type="project" value="UniProtKB-UniRule"/>
</dbReference>
<evidence type="ECO:0000256" key="1">
    <source>
        <dbReference type="ARBA" id="ARBA00009940"/>
    </source>
</evidence>
<keyword evidence="2" id="KW-0812">Transmembrane</keyword>
<comment type="similarity">
    <text evidence="1 2">Belongs to the lunapark family.</text>
</comment>
<protein>
    <recommendedName>
        <fullName evidence="2">Endoplasmic reticulum junction formation protein lunapark</fullName>
    </recommendedName>
</protein>
<comment type="subcellular location">
    <subcellularLocation>
        <location evidence="2">Endoplasmic reticulum membrane</location>
        <topology evidence="2">Multi-pass membrane protein</topology>
    </subcellularLocation>
</comment>
<proteinExistence type="inferred from homology"/>
<feature type="compositionally biased region" description="Low complexity" evidence="4">
    <location>
        <begin position="325"/>
        <end position="338"/>
    </location>
</feature>
<accession>A0A8S4G7Z3</accession>
<evidence type="ECO:0000256" key="4">
    <source>
        <dbReference type="SAM" id="MobiDB-lite"/>
    </source>
</evidence>
<gene>
    <name evidence="6" type="ORF">PLXY2_LOCUS14259</name>
</gene>
<feature type="coiled-coil region" evidence="3">
    <location>
        <begin position="47"/>
        <end position="74"/>
    </location>
</feature>
<evidence type="ECO:0000313" key="6">
    <source>
        <dbReference type="EMBL" id="CAG9135994.1"/>
    </source>
</evidence>
<dbReference type="PANTHER" id="PTHR22166:SF12">
    <property type="entry name" value="ENDOPLASMIC RETICULUM JUNCTION FORMATION PROTEIN LUNAPARK"/>
    <property type="match status" value="1"/>
</dbReference>
<comment type="caution">
    <text evidence="6">The sequence shown here is derived from an EMBL/GenBank/DDBJ whole genome shotgun (WGS) entry which is preliminary data.</text>
</comment>
<name>A0A8S4G7Z3_PLUXY</name>
<feature type="transmembrane region" description="Helical" evidence="2">
    <location>
        <begin position="111"/>
        <end position="136"/>
    </location>
</feature>
<keyword evidence="2" id="KW-0863">Zinc-finger</keyword>
<dbReference type="InterPro" id="IPR040115">
    <property type="entry name" value="Lnp"/>
</dbReference>
<keyword evidence="2" id="KW-0256">Endoplasmic reticulum</keyword>
<evidence type="ECO:0000259" key="5">
    <source>
        <dbReference type="Pfam" id="PF10058"/>
    </source>
</evidence>
<keyword evidence="7" id="KW-1185">Reference proteome</keyword>
<feature type="compositionally biased region" description="Basic and acidic residues" evidence="4">
    <location>
        <begin position="389"/>
        <end position="400"/>
    </location>
</feature>
<keyword evidence="2" id="KW-0472">Membrane</keyword>
<keyword evidence="2" id="KW-0862">Zinc</keyword>
<keyword evidence="2" id="KW-0479">Metal-binding</keyword>
<keyword evidence="3" id="KW-0175">Coiled coil</keyword>
<dbReference type="PANTHER" id="PTHR22166">
    <property type="entry name" value="ENDOPLASMIC RETICULUM JUNCTION FORMATION PROTEIN LUNAPARK"/>
    <property type="match status" value="1"/>
</dbReference>
<feature type="domain" description="Lunapark zinc ribbon" evidence="5">
    <location>
        <begin position="269"/>
        <end position="318"/>
    </location>
</feature>
<feature type="region of interest" description="Disordered" evidence="4">
    <location>
        <begin position="321"/>
        <end position="400"/>
    </location>
</feature>
<comment type="domain">
    <text evidence="2">The C4-type zinc finger motif is necessary both for its ER three-way tubular junction localization and formation.</text>
</comment>
<comment type="function">
    <text evidence="2">Plays a role in determining ER morphology.</text>
</comment>
<feature type="transmembrane region" description="Helical" evidence="2">
    <location>
        <begin position="78"/>
        <end position="99"/>
    </location>
</feature>
<evidence type="ECO:0000256" key="3">
    <source>
        <dbReference type="SAM" id="Coils"/>
    </source>
</evidence>
<organism evidence="6 7">
    <name type="scientific">Plutella xylostella</name>
    <name type="common">Diamondback moth</name>
    <name type="synonym">Plutella maculipennis</name>
    <dbReference type="NCBI Taxonomy" id="51655"/>
    <lineage>
        <taxon>Eukaryota</taxon>
        <taxon>Metazoa</taxon>
        <taxon>Ecdysozoa</taxon>
        <taxon>Arthropoda</taxon>
        <taxon>Hexapoda</taxon>
        <taxon>Insecta</taxon>
        <taxon>Pterygota</taxon>
        <taxon>Neoptera</taxon>
        <taxon>Endopterygota</taxon>
        <taxon>Lepidoptera</taxon>
        <taxon>Glossata</taxon>
        <taxon>Ditrysia</taxon>
        <taxon>Yponomeutoidea</taxon>
        <taxon>Plutellidae</taxon>
        <taxon>Plutella</taxon>
    </lineage>
</organism>
<evidence type="ECO:0000313" key="7">
    <source>
        <dbReference type="Proteomes" id="UP000653454"/>
    </source>
</evidence>
<evidence type="ECO:0000256" key="2">
    <source>
        <dbReference type="RuleBase" id="RU367073"/>
    </source>
</evidence>
<sequence length="400" mass="44466">MYGNYANYYENPTSRIRSFSPTLQYIEIPNANRWAAARQATPPGLRKKTTNEILEKLETNIKRIEQDGANKEQRHKRVIGYMMAYSVGLYVLFAALYYYKYVGKSAHWLHSILYASPLLLLPVMVIFMRAAVSWYFNWSLGKNRIKLSKMREEKKKILEEVMNTETYKVAKEILDKYGSPDDKALKPFVPSLNVPGNTGTVQTVAHGSPAPATPGQLRQRQLALTSTPLNKNVKFGPGVNMNNSVVANGPRLSASQLARPLPDPSRSALEKVVDYLLKDGPSNRMALICAECFTHNGMAMEEEFEYVSYVCAYCGKLNPARKQRPSAPLLSPSPARAAGTVAPASHLHANSGRRYSTTSSSDSEDEKPPSVGRNSSGGESDRPPSPSEENPKSEQEKKED</sequence>
<dbReference type="Pfam" id="PF10058">
    <property type="entry name" value="Zn_ribbon_10"/>
    <property type="match status" value="1"/>
</dbReference>
<dbReference type="InterPro" id="IPR019273">
    <property type="entry name" value="Lunapark_Znf"/>
</dbReference>
<dbReference type="AlphaFoldDB" id="A0A8S4G7Z3"/>
<dbReference type="GO" id="GO:0008270">
    <property type="term" value="F:zinc ion binding"/>
    <property type="evidence" value="ECO:0007669"/>
    <property type="project" value="UniProtKB-KW"/>
</dbReference>
<dbReference type="Proteomes" id="UP000653454">
    <property type="component" value="Unassembled WGS sequence"/>
</dbReference>
<dbReference type="GO" id="GO:1903373">
    <property type="term" value="P:positive regulation of endoplasmic reticulum tubular network organization"/>
    <property type="evidence" value="ECO:0007669"/>
    <property type="project" value="UniProtKB-UniRule"/>
</dbReference>